<dbReference type="EMBL" id="CAVN010000095">
    <property type="protein sequence ID" value="CDF58201.1"/>
    <property type="molecule type" value="Genomic_DNA"/>
</dbReference>
<reference evidence="2" key="1">
    <citation type="submission" date="2013-03" db="EMBL/GenBank/DDBJ databases">
        <title>Draft genome sequence of the hydrogen-ethanol-producing anaerobic alkalithermophilic Caloramator celere.</title>
        <authorList>
            <person name="Ciranna A."/>
            <person name="Larjo A."/>
            <person name="Kivisto A."/>
            <person name="Santala V."/>
            <person name="Roos C."/>
            <person name="Karp M."/>
        </authorList>
    </citation>
    <scope>NUCLEOTIDE SEQUENCE [LARGE SCALE GENOMIC DNA]</scope>
    <source>
        <strain evidence="2">DSM 8682</strain>
    </source>
</reference>
<proteinExistence type="predicted"/>
<dbReference type="HOGENOM" id="CLU_096497_0_0_9"/>
<feature type="transmembrane region" description="Helical" evidence="1">
    <location>
        <begin position="52"/>
        <end position="76"/>
    </location>
</feature>
<gene>
    <name evidence="2" type="ORF">TCEL_00247</name>
</gene>
<feature type="transmembrane region" description="Helical" evidence="1">
    <location>
        <begin position="146"/>
        <end position="165"/>
    </location>
</feature>
<sequence length="193" mass="21006">MSKENKKIKLYKKKSNDKNTNYKWIMLITLWTFLISGSIGFISNFLLSGVGIFFAFFILITIIIIGIIFDIIGVAVTAADEVPFHSLASRKVTGAKTAVKLIRNADKVSNFCNDVIGDICGVLSGAAGGIIISKLMSSGYFKNQTLLALVISAMIASLTVGGKALGKNFAMTQSNNIVYNTAWIIEKIKVKRK</sequence>
<dbReference type="Proteomes" id="UP000014923">
    <property type="component" value="Unassembled WGS sequence"/>
</dbReference>
<organism evidence="2 3">
    <name type="scientific">Thermobrachium celere DSM 8682</name>
    <dbReference type="NCBI Taxonomy" id="941824"/>
    <lineage>
        <taxon>Bacteria</taxon>
        <taxon>Bacillati</taxon>
        <taxon>Bacillota</taxon>
        <taxon>Clostridia</taxon>
        <taxon>Eubacteriales</taxon>
        <taxon>Clostridiaceae</taxon>
        <taxon>Thermobrachium</taxon>
    </lineage>
</organism>
<evidence type="ECO:0000256" key="1">
    <source>
        <dbReference type="SAM" id="Phobius"/>
    </source>
</evidence>
<name>R7RS38_9CLOT</name>
<keyword evidence="1" id="KW-1133">Transmembrane helix</keyword>
<evidence type="ECO:0000313" key="2">
    <source>
        <dbReference type="EMBL" id="CDF58201.1"/>
    </source>
</evidence>
<comment type="caution">
    <text evidence="2">The sequence shown here is derived from an EMBL/GenBank/DDBJ whole genome shotgun (WGS) entry which is preliminary data.</text>
</comment>
<dbReference type="eggNOG" id="COG1253">
    <property type="taxonomic scope" value="Bacteria"/>
</dbReference>
<keyword evidence="1" id="KW-0812">Transmembrane</keyword>
<dbReference type="AlphaFoldDB" id="R7RS38"/>
<feature type="transmembrane region" description="Helical" evidence="1">
    <location>
        <begin position="21"/>
        <end position="46"/>
    </location>
</feature>
<evidence type="ECO:0000313" key="3">
    <source>
        <dbReference type="Proteomes" id="UP000014923"/>
    </source>
</evidence>
<dbReference type="RefSeq" id="WP_018662065.1">
    <property type="nucleotide sequence ID" value="NZ_HF952018.1"/>
</dbReference>
<keyword evidence="1" id="KW-0472">Membrane</keyword>
<dbReference type="OrthoDB" id="2111373at2"/>
<accession>R7RS38</accession>
<protein>
    <submittedName>
        <fullName evidence="2">Membrane spanning protein</fullName>
    </submittedName>
</protein>
<keyword evidence="3" id="KW-1185">Reference proteome</keyword>